<dbReference type="AlphaFoldDB" id="A0A2N5N3W0"/>
<accession>A0A2N5N3W0</accession>
<dbReference type="EMBL" id="NFEZ01000004">
    <property type="protein sequence ID" value="PLT45011.1"/>
    <property type="molecule type" value="Genomic_DNA"/>
</dbReference>
<reference evidence="2 3" key="1">
    <citation type="submission" date="2017-05" db="EMBL/GenBank/DDBJ databases">
        <title>Functional genome analysis of Paenibacillus pasadenensis strain R16: insights on endophytic life style and antifungal activity.</title>
        <authorList>
            <person name="Passera A."/>
            <person name="Marcolungo L."/>
            <person name="Casati P."/>
            <person name="Brasca M."/>
            <person name="Quaglino F."/>
            <person name="Delledonne M."/>
        </authorList>
    </citation>
    <scope>NUCLEOTIDE SEQUENCE [LARGE SCALE GENOMIC DNA]</scope>
    <source>
        <strain evidence="2 3">R16</strain>
    </source>
</reference>
<feature type="transmembrane region" description="Helical" evidence="1">
    <location>
        <begin position="20"/>
        <end position="37"/>
    </location>
</feature>
<comment type="caution">
    <text evidence="2">The sequence shown here is derived from an EMBL/GenBank/DDBJ whole genome shotgun (WGS) entry which is preliminary data.</text>
</comment>
<evidence type="ECO:0000313" key="3">
    <source>
        <dbReference type="Proteomes" id="UP000234789"/>
    </source>
</evidence>
<keyword evidence="1" id="KW-0812">Transmembrane</keyword>
<dbReference type="Proteomes" id="UP000234789">
    <property type="component" value="Unassembled WGS sequence"/>
</dbReference>
<proteinExistence type="predicted"/>
<gene>
    <name evidence="2" type="ORF">B8V81_3442</name>
</gene>
<evidence type="ECO:0000313" key="2">
    <source>
        <dbReference type="EMBL" id="PLT45011.1"/>
    </source>
</evidence>
<keyword evidence="1" id="KW-1133">Transmembrane helix</keyword>
<organism evidence="2 3">
    <name type="scientific">Paenibacillus pasadenensis</name>
    <dbReference type="NCBI Taxonomy" id="217090"/>
    <lineage>
        <taxon>Bacteria</taxon>
        <taxon>Bacillati</taxon>
        <taxon>Bacillota</taxon>
        <taxon>Bacilli</taxon>
        <taxon>Bacillales</taxon>
        <taxon>Paenibacillaceae</taxon>
        <taxon>Paenibacillus</taxon>
    </lineage>
</organism>
<sequence length="38" mass="4537">MQCDHDGTRDHLCCPLETPILIFSLYMLRALFSLCWFF</sequence>
<evidence type="ECO:0000256" key="1">
    <source>
        <dbReference type="SAM" id="Phobius"/>
    </source>
</evidence>
<keyword evidence="3" id="KW-1185">Reference proteome</keyword>
<protein>
    <submittedName>
        <fullName evidence="2">Uncharacterized protein</fullName>
    </submittedName>
</protein>
<name>A0A2N5N3W0_9BACL</name>
<keyword evidence="1" id="KW-0472">Membrane</keyword>